<keyword evidence="1" id="KW-0732">Signal</keyword>
<gene>
    <name evidence="3" type="ORF">ACFOEB_17020</name>
</gene>
<organism evidence="3 4">
    <name type="scientific">Gilvimarinus japonicus</name>
    <dbReference type="NCBI Taxonomy" id="1796469"/>
    <lineage>
        <taxon>Bacteria</taxon>
        <taxon>Pseudomonadati</taxon>
        <taxon>Pseudomonadota</taxon>
        <taxon>Gammaproteobacteria</taxon>
        <taxon>Cellvibrionales</taxon>
        <taxon>Cellvibrionaceae</taxon>
        <taxon>Gilvimarinus</taxon>
    </lineage>
</organism>
<protein>
    <submittedName>
        <fullName evidence="3">CIA30 family protein</fullName>
    </submittedName>
</protein>
<dbReference type="RefSeq" id="WP_382418386.1">
    <property type="nucleotide sequence ID" value="NZ_AP031500.1"/>
</dbReference>
<dbReference type="Gene3D" id="2.60.120.430">
    <property type="entry name" value="Galactose-binding lectin"/>
    <property type="match status" value="1"/>
</dbReference>
<comment type="caution">
    <text evidence="3">The sequence shown here is derived from an EMBL/GenBank/DDBJ whole genome shotgun (WGS) entry which is preliminary data.</text>
</comment>
<feature type="chain" id="PRO_5045416269" evidence="1">
    <location>
        <begin position="30"/>
        <end position="199"/>
    </location>
</feature>
<accession>A0ABV7HSX2</accession>
<evidence type="ECO:0000259" key="2">
    <source>
        <dbReference type="Pfam" id="PF08547"/>
    </source>
</evidence>
<evidence type="ECO:0000256" key="1">
    <source>
        <dbReference type="SAM" id="SignalP"/>
    </source>
</evidence>
<dbReference type="EMBL" id="JBHRTL010000031">
    <property type="protein sequence ID" value="MFC3156914.1"/>
    <property type="molecule type" value="Genomic_DNA"/>
</dbReference>
<evidence type="ECO:0000313" key="3">
    <source>
        <dbReference type="EMBL" id="MFC3156914.1"/>
    </source>
</evidence>
<keyword evidence="4" id="KW-1185">Reference proteome</keyword>
<proteinExistence type="predicted"/>
<dbReference type="Pfam" id="PF08547">
    <property type="entry name" value="CIA30"/>
    <property type="match status" value="1"/>
</dbReference>
<dbReference type="SUPFAM" id="SSF49785">
    <property type="entry name" value="Galactose-binding domain-like"/>
    <property type="match status" value="1"/>
</dbReference>
<reference evidence="4" key="1">
    <citation type="journal article" date="2019" name="Int. J. Syst. Evol. Microbiol.">
        <title>The Global Catalogue of Microorganisms (GCM) 10K type strain sequencing project: providing services to taxonomists for standard genome sequencing and annotation.</title>
        <authorList>
            <consortium name="The Broad Institute Genomics Platform"/>
            <consortium name="The Broad Institute Genome Sequencing Center for Infectious Disease"/>
            <person name="Wu L."/>
            <person name="Ma J."/>
        </authorList>
    </citation>
    <scope>NUCLEOTIDE SEQUENCE [LARGE SCALE GENOMIC DNA]</scope>
    <source>
        <strain evidence="4">KCTC 52141</strain>
    </source>
</reference>
<evidence type="ECO:0000313" key="4">
    <source>
        <dbReference type="Proteomes" id="UP001595548"/>
    </source>
</evidence>
<feature type="signal peptide" evidence="1">
    <location>
        <begin position="1"/>
        <end position="29"/>
    </location>
</feature>
<feature type="domain" description="NADH:ubiquinone oxidoreductase intermediate-associated protein 30" evidence="2">
    <location>
        <begin position="52"/>
        <end position="192"/>
    </location>
</feature>
<name>A0ABV7HSX2_9GAMM</name>
<dbReference type="InterPro" id="IPR008979">
    <property type="entry name" value="Galactose-bd-like_sf"/>
</dbReference>
<dbReference type="Proteomes" id="UP001595548">
    <property type="component" value="Unassembled WGS sequence"/>
</dbReference>
<dbReference type="InterPro" id="IPR013857">
    <property type="entry name" value="NADH-UbQ_OxRdtase-assoc_prot30"/>
</dbReference>
<sequence>MTRFKPAKVTILKKLTFMAAVVCASSAFAAPLAPHIDTFDDAANNQLNLPRQLLTDAVMGGGSSATQSVERGVVTLQGEIVPARGQLGWVSYVLPLDIEGGAQDASPYEGLVLRVKLTKGNLSVSVNSTEVTNFDYHAAPITVTQDGEFHEVKVPFVSLKRAWSEQTPLNPKTVNGISIVAYAVQPEPFDVSLDSVSFY</sequence>